<protein>
    <submittedName>
        <fullName evidence="4">Cell division control protein 48-like B</fullName>
    </submittedName>
</protein>
<keyword evidence="4" id="KW-0132">Cell division</keyword>
<evidence type="ECO:0000256" key="1">
    <source>
        <dbReference type="SAM" id="MobiDB-lite"/>
    </source>
</evidence>
<dbReference type="Pfam" id="PF13966">
    <property type="entry name" value="zf-RVT"/>
    <property type="match status" value="1"/>
</dbReference>
<dbReference type="GO" id="GO:0016887">
    <property type="term" value="F:ATP hydrolysis activity"/>
    <property type="evidence" value="ECO:0007669"/>
    <property type="project" value="InterPro"/>
</dbReference>
<feature type="region of interest" description="Disordered" evidence="1">
    <location>
        <begin position="277"/>
        <end position="296"/>
    </location>
</feature>
<dbReference type="Proteomes" id="UP000288805">
    <property type="component" value="Unassembled WGS sequence"/>
</dbReference>
<dbReference type="InterPro" id="IPR003959">
    <property type="entry name" value="ATPase_AAA_core"/>
</dbReference>
<name>A0A438EU77_VITVI</name>
<dbReference type="PANTHER" id="PTHR36617:SF15">
    <property type="entry name" value="REVERSE TRANSCRIPTASE ZINC-BINDING DOMAIN-CONTAINING PROTEIN"/>
    <property type="match status" value="1"/>
</dbReference>
<evidence type="ECO:0000259" key="3">
    <source>
        <dbReference type="Pfam" id="PF13966"/>
    </source>
</evidence>
<feature type="domain" description="Reverse transcriptase zinc-binding" evidence="3">
    <location>
        <begin position="112"/>
        <end position="180"/>
    </location>
</feature>
<dbReference type="AlphaFoldDB" id="A0A438EU77"/>
<feature type="domain" description="ATPase AAA-type core" evidence="2">
    <location>
        <begin position="200"/>
        <end position="266"/>
    </location>
</feature>
<dbReference type="InterPro" id="IPR026960">
    <property type="entry name" value="RVT-Znf"/>
</dbReference>
<sequence length="372" mass="42041">MGHLGVGLWKEIMKEADWCWNNMTFKVGKGTKIRFWKDTWCGDVELARRFPQLFSVAAQKGATVGDLWDQNAGQGEWNLRFLRSFNDWELPLVEELLQILRNQRINLEEDLAVWKGGIWVENVPSKLAFFAWEATWGRILTIDRLQREDGKSLTGVTYVVVMRENVSHLLIHCTVASVLWGMTLSLFGAQWVFPETVKETSLVRAVVRECGAHLTTISPHTVHRAHAGESERILREAFSEASSHAVSGKPSVIFIDEIDALCPRRSSRRCTRNVPKCTLGSKGQSQHPPGNPVGQGEHWEDGQYLKVWVPIESLKGLAMEGTPLGKAIEDGPHNRFLLEPLHKIPTKLNNLCHSLLEMGQCRNKCCMLLLSM</sequence>
<proteinExistence type="predicted"/>
<reference evidence="4 5" key="1">
    <citation type="journal article" date="2018" name="PLoS Genet.">
        <title>Population sequencing reveals clonal diversity and ancestral inbreeding in the grapevine cultivar Chardonnay.</title>
        <authorList>
            <person name="Roach M.J."/>
            <person name="Johnson D.L."/>
            <person name="Bohlmann J."/>
            <person name="van Vuuren H.J."/>
            <person name="Jones S.J."/>
            <person name="Pretorius I.S."/>
            <person name="Schmidt S.A."/>
            <person name="Borneman A.R."/>
        </authorList>
    </citation>
    <scope>NUCLEOTIDE SEQUENCE [LARGE SCALE GENOMIC DNA]</scope>
    <source>
        <strain evidence="5">cv. Chardonnay</strain>
        <tissue evidence="4">Leaf</tissue>
    </source>
</reference>
<dbReference type="Pfam" id="PF00004">
    <property type="entry name" value="AAA"/>
    <property type="match status" value="1"/>
</dbReference>
<dbReference type="GO" id="GO:0005524">
    <property type="term" value="F:ATP binding"/>
    <property type="evidence" value="ECO:0007669"/>
    <property type="project" value="InterPro"/>
</dbReference>
<evidence type="ECO:0000313" key="5">
    <source>
        <dbReference type="Proteomes" id="UP000288805"/>
    </source>
</evidence>
<keyword evidence="4" id="KW-0131">Cell cycle</keyword>
<evidence type="ECO:0000313" key="4">
    <source>
        <dbReference type="EMBL" id="RVW51254.1"/>
    </source>
</evidence>
<comment type="caution">
    <text evidence="4">The sequence shown here is derived from an EMBL/GenBank/DDBJ whole genome shotgun (WGS) entry which is preliminary data.</text>
</comment>
<dbReference type="GO" id="GO:0051301">
    <property type="term" value="P:cell division"/>
    <property type="evidence" value="ECO:0007669"/>
    <property type="project" value="UniProtKB-KW"/>
</dbReference>
<dbReference type="PANTHER" id="PTHR36617">
    <property type="entry name" value="PROTEIN, PUTATIVE-RELATED"/>
    <property type="match status" value="1"/>
</dbReference>
<gene>
    <name evidence="4" type="primary">CDC48B</name>
    <name evidence="4" type="ORF">CK203_075420</name>
</gene>
<dbReference type="EMBL" id="QGNW01001184">
    <property type="protein sequence ID" value="RVW51254.1"/>
    <property type="molecule type" value="Genomic_DNA"/>
</dbReference>
<dbReference type="Gene3D" id="3.40.50.300">
    <property type="entry name" value="P-loop containing nucleotide triphosphate hydrolases"/>
    <property type="match status" value="1"/>
</dbReference>
<accession>A0A438EU77</accession>
<organism evidence="4 5">
    <name type="scientific">Vitis vinifera</name>
    <name type="common">Grape</name>
    <dbReference type="NCBI Taxonomy" id="29760"/>
    <lineage>
        <taxon>Eukaryota</taxon>
        <taxon>Viridiplantae</taxon>
        <taxon>Streptophyta</taxon>
        <taxon>Embryophyta</taxon>
        <taxon>Tracheophyta</taxon>
        <taxon>Spermatophyta</taxon>
        <taxon>Magnoliopsida</taxon>
        <taxon>eudicotyledons</taxon>
        <taxon>Gunneridae</taxon>
        <taxon>Pentapetalae</taxon>
        <taxon>rosids</taxon>
        <taxon>Vitales</taxon>
        <taxon>Vitaceae</taxon>
        <taxon>Viteae</taxon>
        <taxon>Vitis</taxon>
    </lineage>
</organism>
<dbReference type="SUPFAM" id="SSF52540">
    <property type="entry name" value="P-loop containing nucleoside triphosphate hydrolases"/>
    <property type="match status" value="1"/>
</dbReference>
<dbReference type="InterPro" id="IPR027417">
    <property type="entry name" value="P-loop_NTPase"/>
</dbReference>
<evidence type="ECO:0000259" key="2">
    <source>
        <dbReference type="Pfam" id="PF00004"/>
    </source>
</evidence>